<evidence type="ECO:0000313" key="2">
    <source>
        <dbReference type="Proteomes" id="UP000604825"/>
    </source>
</evidence>
<dbReference type="EMBL" id="CAJGYO010000002">
    <property type="protein sequence ID" value="CAD6213943.1"/>
    <property type="molecule type" value="Genomic_DNA"/>
</dbReference>
<proteinExistence type="predicted"/>
<keyword evidence="2" id="KW-1185">Reference proteome</keyword>
<accession>A0A811MX35</accession>
<organism evidence="1 2">
    <name type="scientific">Miscanthus lutarioriparius</name>
    <dbReference type="NCBI Taxonomy" id="422564"/>
    <lineage>
        <taxon>Eukaryota</taxon>
        <taxon>Viridiplantae</taxon>
        <taxon>Streptophyta</taxon>
        <taxon>Embryophyta</taxon>
        <taxon>Tracheophyta</taxon>
        <taxon>Spermatophyta</taxon>
        <taxon>Magnoliopsida</taxon>
        <taxon>Liliopsida</taxon>
        <taxon>Poales</taxon>
        <taxon>Poaceae</taxon>
        <taxon>PACMAD clade</taxon>
        <taxon>Panicoideae</taxon>
        <taxon>Andropogonodae</taxon>
        <taxon>Andropogoneae</taxon>
        <taxon>Saccharinae</taxon>
        <taxon>Miscanthus</taxon>
    </lineage>
</organism>
<evidence type="ECO:0000313" key="1">
    <source>
        <dbReference type="EMBL" id="CAD6213943.1"/>
    </source>
</evidence>
<sequence length="145" mass="16977">MDDHKPWNGYELPCSDVDRLLFNSSIIITLGDGAKTSFWHQNWLDGHAPRYLAPNLFCLISRKNRTVKQELRNNNWIRKLQTKITSAVHMEEFVSLWIRIQEVHLQQGAQDTITWRWTGDGKYSTRSAYRDLIRGSLASFKTELI</sequence>
<dbReference type="AlphaFoldDB" id="A0A811MX35"/>
<dbReference type="PANTHER" id="PTHR36617">
    <property type="entry name" value="PROTEIN, PUTATIVE-RELATED"/>
    <property type="match status" value="1"/>
</dbReference>
<gene>
    <name evidence="1" type="ORF">NCGR_LOCUS9433</name>
</gene>
<name>A0A811MX35_9POAL</name>
<comment type="caution">
    <text evidence="1">The sequence shown here is derived from an EMBL/GenBank/DDBJ whole genome shotgun (WGS) entry which is preliminary data.</text>
</comment>
<dbReference type="PANTHER" id="PTHR36617:SF8">
    <property type="entry name" value="OS10G0457800 PROTEIN"/>
    <property type="match status" value="1"/>
</dbReference>
<dbReference type="OrthoDB" id="695058at2759"/>
<dbReference type="Proteomes" id="UP000604825">
    <property type="component" value="Unassembled WGS sequence"/>
</dbReference>
<protein>
    <submittedName>
        <fullName evidence="1">Uncharacterized protein</fullName>
    </submittedName>
</protein>
<reference evidence="1" key="1">
    <citation type="submission" date="2020-10" db="EMBL/GenBank/DDBJ databases">
        <authorList>
            <person name="Han B."/>
            <person name="Lu T."/>
            <person name="Zhao Q."/>
            <person name="Huang X."/>
            <person name="Zhao Y."/>
        </authorList>
    </citation>
    <scope>NUCLEOTIDE SEQUENCE</scope>
</reference>